<dbReference type="PANTHER" id="PTHR34202:SF1">
    <property type="entry name" value="UPF0548 PROTEIN"/>
    <property type="match status" value="1"/>
</dbReference>
<reference evidence="2 3" key="3">
    <citation type="journal article" date="2011" name="Nat. Chem. Biol.">
        <title>Reveromycin A biosynthesis uses RevG and RevJ for stereospecific spiroacetal formation.</title>
        <authorList>
            <person name="Takahashi S."/>
            <person name="Toyoda A."/>
            <person name="Sekiyama Y."/>
            <person name="Takagi H."/>
            <person name="Nogawa T."/>
            <person name="Uramoto M."/>
            <person name="Suzuki R."/>
            <person name="Koshino H."/>
            <person name="Kumano T."/>
            <person name="Panthee S."/>
            <person name="Dairi T."/>
            <person name="Ishikawa J."/>
            <person name="Ikeda H."/>
            <person name="Sakaki Y."/>
            <person name="Osada H."/>
        </authorList>
    </citation>
    <scope>NUCLEOTIDE SEQUENCE [LARGE SCALE GENOMIC DNA]</scope>
    <source>
        <strain evidence="2 3">SN-593</strain>
    </source>
</reference>
<keyword evidence="3" id="KW-1185">Reference proteome</keyword>
<dbReference type="InterPro" id="IPR014457">
    <property type="entry name" value="UCP010260"/>
</dbReference>
<dbReference type="InterPro" id="IPR018960">
    <property type="entry name" value="DUF1990"/>
</dbReference>
<reference evidence="2 3" key="1">
    <citation type="journal article" date="2010" name="J. Bacteriol.">
        <title>Biochemical characterization of a novel indole prenyltransferase from Streptomyces sp. SN-593.</title>
        <authorList>
            <person name="Takahashi S."/>
            <person name="Takagi H."/>
            <person name="Toyoda A."/>
            <person name="Uramoto M."/>
            <person name="Nogawa T."/>
            <person name="Ueki M."/>
            <person name="Sakaki Y."/>
            <person name="Osada H."/>
        </authorList>
    </citation>
    <scope>NUCLEOTIDE SEQUENCE [LARGE SCALE GENOMIC DNA]</scope>
    <source>
        <strain evidence="2 3">SN-593</strain>
    </source>
</reference>
<accession>A0A7U3UWI3</accession>
<organism evidence="2 3">
    <name type="scientific">Actinacidiphila reveromycinica</name>
    <dbReference type="NCBI Taxonomy" id="659352"/>
    <lineage>
        <taxon>Bacteria</taxon>
        <taxon>Bacillati</taxon>
        <taxon>Actinomycetota</taxon>
        <taxon>Actinomycetes</taxon>
        <taxon>Kitasatosporales</taxon>
        <taxon>Streptomycetaceae</taxon>
        <taxon>Actinacidiphila</taxon>
    </lineage>
</organism>
<name>A0A7U3UWI3_9ACTN</name>
<dbReference type="AlphaFoldDB" id="A0A7U3UWI3"/>
<dbReference type="PANTHER" id="PTHR34202">
    <property type="entry name" value="UPF0548 PROTEIN"/>
    <property type="match status" value="1"/>
</dbReference>
<reference evidence="2 3" key="4">
    <citation type="journal article" date="2020" name="Sci. Rep.">
        <title>beta-carboline chemical signals induce reveromycin production through a LuxR family regulator in Streptomyces sp. SN-593.</title>
        <authorList>
            <person name="Panthee S."/>
            <person name="Kito N."/>
            <person name="Hayashi T."/>
            <person name="Shimizu T."/>
            <person name="Ishikawa J."/>
            <person name="Hamamoto H."/>
            <person name="Osada H."/>
            <person name="Takahashi S."/>
        </authorList>
    </citation>
    <scope>NUCLEOTIDE SEQUENCE [LARGE SCALE GENOMIC DNA]</scope>
    <source>
        <strain evidence="2 3">SN-593</strain>
    </source>
</reference>
<evidence type="ECO:0000259" key="1">
    <source>
        <dbReference type="Pfam" id="PF09348"/>
    </source>
</evidence>
<dbReference type="RefSeq" id="WP_202236130.1">
    <property type="nucleotide sequence ID" value="NZ_AP018365.1"/>
</dbReference>
<feature type="domain" description="DUF1990" evidence="1">
    <location>
        <begin position="5"/>
        <end position="160"/>
    </location>
</feature>
<dbReference type="EMBL" id="AP018365">
    <property type="protein sequence ID" value="BBB00062.1"/>
    <property type="molecule type" value="Genomic_DNA"/>
</dbReference>
<protein>
    <recommendedName>
        <fullName evidence="1">DUF1990 domain-containing protein</fullName>
    </recommendedName>
</protein>
<dbReference type="Pfam" id="PF09348">
    <property type="entry name" value="DUF1990"/>
    <property type="match status" value="1"/>
</dbReference>
<gene>
    <name evidence="2" type="ORF">RVR_6952</name>
</gene>
<dbReference type="Proteomes" id="UP000595703">
    <property type="component" value="Chromosome"/>
</dbReference>
<reference evidence="2 3" key="2">
    <citation type="journal article" date="2011" name="J. Antibiot.">
        <title>Furaquinocins I and J: novel polyketide isoprenoid hybrid compounds from Streptomyces reveromyceticus SN-593.</title>
        <authorList>
            <person name="Panthee S."/>
            <person name="Takahashi S."/>
            <person name="Takagi H."/>
            <person name="Nogawa T."/>
            <person name="Oowada E."/>
            <person name="Uramoto M."/>
            <person name="Osada H."/>
        </authorList>
    </citation>
    <scope>NUCLEOTIDE SEQUENCE [LARGE SCALE GENOMIC DNA]</scope>
    <source>
        <strain evidence="2 3">SN-593</strain>
    </source>
</reference>
<sequence length="173" mass="18289">MGRLTYARVGMTRDGGSTPPDGFRSLTVRTRLGVGDGVYEAAARALFGWEMHRATPLVTVPAGTPDAAPGVRVEVRLGPLRAPCEVVWTLGEEHRTGFAYGTLPGHPECGEESFVVHRLPDGTVDLTVHASSRPAAWYLRAAGPLGRLAQRVAAGGYGRALRRACRAAGSSPS</sequence>
<evidence type="ECO:0000313" key="2">
    <source>
        <dbReference type="EMBL" id="BBB00062.1"/>
    </source>
</evidence>
<dbReference type="PIRSF" id="PIRSF010260">
    <property type="entry name" value="UCP010260"/>
    <property type="match status" value="1"/>
</dbReference>
<proteinExistence type="predicted"/>
<evidence type="ECO:0000313" key="3">
    <source>
        <dbReference type="Proteomes" id="UP000595703"/>
    </source>
</evidence>
<dbReference type="KEGG" id="arev:RVR_6952"/>